<dbReference type="Proteomes" id="UP001597040">
    <property type="component" value="Unassembled WGS sequence"/>
</dbReference>
<proteinExistence type="predicted"/>
<organism evidence="1 2">
    <name type="scientific">Virgibacillus byunsanensis</name>
    <dbReference type="NCBI Taxonomy" id="570945"/>
    <lineage>
        <taxon>Bacteria</taxon>
        <taxon>Bacillati</taxon>
        <taxon>Bacillota</taxon>
        <taxon>Bacilli</taxon>
        <taxon>Bacillales</taxon>
        <taxon>Bacillaceae</taxon>
        <taxon>Virgibacillus</taxon>
    </lineage>
</organism>
<evidence type="ECO:0000313" key="1">
    <source>
        <dbReference type="EMBL" id="MFD1040576.1"/>
    </source>
</evidence>
<evidence type="ECO:0000313" key="2">
    <source>
        <dbReference type="Proteomes" id="UP001597040"/>
    </source>
</evidence>
<comment type="caution">
    <text evidence="1">The sequence shown here is derived from an EMBL/GenBank/DDBJ whole genome shotgun (WGS) entry which is preliminary data.</text>
</comment>
<dbReference type="EMBL" id="JBHTKJ010000074">
    <property type="protein sequence ID" value="MFD1040576.1"/>
    <property type="molecule type" value="Genomic_DNA"/>
</dbReference>
<protein>
    <submittedName>
        <fullName evidence="1">Uncharacterized protein</fullName>
    </submittedName>
</protein>
<keyword evidence="2" id="KW-1185">Reference proteome</keyword>
<name>A0ABW3LQB0_9BACI</name>
<accession>A0ABW3LQB0</accession>
<reference evidence="2" key="1">
    <citation type="journal article" date="2019" name="Int. J. Syst. Evol. Microbiol.">
        <title>The Global Catalogue of Microorganisms (GCM) 10K type strain sequencing project: providing services to taxonomists for standard genome sequencing and annotation.</title>
        <authorList>
            <consortium name="The Broad Institute Genomics Platform"/>
            <consortium name="The Broad Institute Genome Sequencing Center for Infectious Disease"/>
            <person name="Wu L."/>
            <person name="Ma J."/>
        </authorList>
    </citation>
    <scope>NUCLEOTIDE SEQUENCE [LARGE SCALE GENOMIC DNA]</scope>
    <source>
        <strain evidence="2">CCUG 56754</strain>
    </source>
</reference>
<sequence length="49" mass="5518">MNKTKSRIMIGDKLQHLMRVNGFGVASLVKGSNINESTLQDHLKKLDNH</sequence>
<gene>
    <name evidence="1" type="ORF">ACFQ3N_19625</name>
</gene>